<name>A0ACC0V9S6_9HYPO</name>
<sequence length="321" mass="34965">MAIFEGTNCTDAPESTPSDAGVAGAGILLSFMITAGLAVILSASVIIGDVRGKSSTIRRKLLNSYSDSQIMQGIGIQSVGLAKMNTLVPYHFFLIWMLSLLSMATHNATLLALVRDYRRDWVVRWMRQFLMFVNLSLSCVSGVFVLQAVAKGLDEDTLPIGCVWEVGGSGAPANAGLSYVGTIAVIAGNVVIFILATWYLHSRAQRFYKIVQIVGLLLMTAIAIGAGIRIILLSQAFGKPTVDLSDEGETIWSFGQLLSMLLLIMPLVSVVEIYRGEINVAPPVEDERERLYDGELQSNPQVRNSFQPSPFSRSQTSLMKR</sequence>
<accession>A0ACC0V9S6</accession>
<organism evidence="1 2">
    <name type="scientific">Trichothecium roseum</name>
    <dbReference type="NCBI Taxonomy" id="47278"/>
    <lineage>
        <taxon>Eukaryota</taxon>
        <taxon>Fungi</taxon>
        <taxon>Dikarya</taxon>
        <taxon>Ascomycota</taxon>
        <taxon>Pezizomycotina</taxon>
        <taxon>Sordariomycetes</taxon>
        <taxon>Hypocreomycetidae</taxon>
        <taxon>Hypocreales</taxon>
        <taxon>Hypocreales incertae sedis</taxon>
        <taxon>Trichothecium</taxon>
    </lineage>
</organism>
<comment type="caution">
    <text evidence="1">The sequence shown here is derived from an EMBL/GenBank/DDBJ whole genome shotgun (WGS) entry which is preliminary data.</text>
</comment>
<dbReference type="EMBL" id="CM047941">
    <property type="protein sequence ID" value="KAI9902939.1"/>
    <property type="molecule type" value="Genomic_DNA"/>
</dbReference>
<protein>
    <submittedName>
        <fullName evidence="1">Uncharacterized protein</fullName>
    </submittedName>
</protein>
<evidence type="ECO:0000313" key="1">
    <source>
        <dbReference type="EMBL" id="KAI9902939.1"/>
    </source>
</evidence>
<keyword evidence="2" id="KW-1185">Reference proteome</keyword>
<dbReference type="Proteomes" id="UP001163324">
    <property type="component" value="Chromosome 2"/>
</dbReference>
<reference evidence="1" key="1">
    <citation type="submission" date="2022-10" db="EMBL/GenBank/DDBJ databases">
        <title>Complete Genome of Trichothecium roseum strain YXFP-22015, a Plant Pathogen Isolated from Citrus.</title>
        <authorList>
            <person name="Wang Y."/>
            <person name="Zhu L."/>
        </authorList>
    </citation>
    <scope>NUCLEOTIDE SEQUENCE</scope>
    <source>
        <strain evidence="1">YXFP-22015</strain>
    </source>
</reference>
<proteinExistence type="predicted"/>
<evidence type="ECO:0000313" key="2">
    <source>
        <dbReference type="Proteomes" id="UP001163324"/>
    </source>
</evidence>
<gene>
    <name evidence="1" type="ORF">N3K66_002291</name>
</gene>